<dbReference type="GO" id="GO:0055085">
    <property type="term" value="P:transmembrane transport"/>
    <property type="evidence" value="ECO:0007669"/>
    <property type="project" value="InterPro"/>
</dbReference>
<keyword evidence="10" id="KW-1185">Reference proteome</keyword>
<evidence type="ECO:0000259" key="8">
    <source>
        <dbReference type="PROSITE" id="PS50928"/>
    </source>
</evidence>
<evidence type="ECO:0000256" key="2">
    <source>
        <dbReference type="ARBA" id="ARBA00022448"/>
    </source>
</evidence>
<evidence type="ECO:0000313" key="10">
    <source>
        <dbReference type="Proteomes" id="UP000245252"/>
    </source>
</evidence>
<feature type="transmembrane region" description="Helical" evidence="7">
    <location>
        <begin position="280"/>
        <end position="306"/>
    </location>
</feature>
<dbReference type="PANTHER" id="PTHR43163">
    <property type="entry name" value="DIPEPTIDE TRANSPORT SYSTEM PERMEASE PROTEIN DPPB-RELATED"/>
    <property type="match status" value="1"/>
</dbReference>
<dbReference type="Pfam" id="PF00528">
    <property type="entry name" value="BPD_transp_1"/>
    <property type="match status" value="1"/>
</dbReference>
<keyword evidence="5 7" id="KW-1133">Transmembrane helix</keyword>
<dbReference type="Pfam" id="PF19300">
    <property type="entry name" value="BPD_transp_1_N"/>
    <property type="match status" value="1"/>
</dbReference>
<keyword evidence="3" id="KW-1003">Cell membrane</keyword>
<dbReference type="InterPro" id="IPR000515">
    <property type="entry name" value="MetI-like"/>
</dbReference>
<feature type="domain" description="ABC transmembrane type-1" evidence="8">
    <location>
        <begin position="95"/>
        <end position="303"/>
    </location>
</feature>
<comment type="caution">
    <text evidence="9">The sequence shown here is derived from an EMBL/GenBank/DDBJ whole genome shotgun (WGS) entry which is preliminary data.</text>
</comment>
<keyword evidence="6 7" id="KW-0472">Membrane</keyword>
<sequence>MITFLLRRTGLAVVILVIVAILLFLMMHMIPGDPTVVALGPRSTPEMREAFRQMMGLDRPFIEQLGLFLARLAHGDLGQDVWSRRPVLTMILEVLPYTATLALASFLWAVTLGVLLGCIAVVHHGKWGDWLIGLVSIAFVAVPSFVVALYSLLVFAVWLNWLPAIGAGEPGDLAAQLRSLILPSFAIGLGWVGYVSRLIRAAMIEAMGEDYVRTLRAYGVAERRITYRYALKQALLAVLPVIAIGFGGLLTGSVFAEIVFTRPGLGKMTYDAVMSRNFPVVMGTVLVTSGLYVACMIIADAVTAVLDPRVRSTL</sequence>
<dbReference type="EMBL" id="QFBC01000008">
    <property type="protein sequence ID" value="PWE54880.1"/>
    <property type="molecule type" value="Genomic_DNA"/>
</dbReference>
<dbReference type="GO" id="GO:0005886">
    <property type="term" value="C:plasma membrane"/>
    <property type="evidence" value="ECO:0007669"/>
    <property type="project" value="UniProtKB-SubCell"/>
</dbReference>
<feature type="transmembrane region" description="Helical" evidence="7">
    <location>
        <begin position="94"/>
        <end position="122"/>
    </location>
</feature>
<dbReference type="SUPFAM" id="SSF161098">
    <property type="entry name" value="MetI-like"/>
    <property type="match status" value="1"/>
</dbReference>
<dbReference type="AlphaFoldDB" id="A0A2U2DNL2"/>
<evidence type="ECO:0000256" key="7">
    <source>
        <dbReference type="RuleBase" id="RU363032"/>
    </source>
</evidence>
<dbReference type="CDD" id="cd06261">
    <property type="entry name" value="TM_PBP2"/>
    <property type="match status" value="1"/>
</dbReference>
<dbReference type="InterPro" id="IPR045621">
    <property type="entry name" value="BPD_transp_1_N"/>
</dbReference>
<keyword evidence="4 7" id="KW-0812">Transmembrane</keyword>
<proteinExistence type="inferred from homology"/>
<dbReference type="PANTHER" id="PTHR43163:SF6">
    <property type="entry name" value="DIPEPTIDE TRANSPORT SYSTEM PERMEASE PROTEIN DPPB-RELATED"/>
    <property type="match status" value="1"/>
</dbReference>
<feature type="transmembrane region" description="Helical" evidence="7">
    <location>
        <begin position="134"/>
        <end position="159"/>
    </location>
</feature>
<organism evidence="9 10">
    <name type="scientific">Metarhizobium album</name>
    <dbReference type="NCBI Taxonomy" id="2182425"/>
    <lineage>
        <taxon>Bacteria</taxon>
        <taxon>Pseudomonadati</taxon>
        <taxon>Pseudomonadota</taxon>
        <taxon>Alphaproteobacteria</taxon>
        <taxon>Hyphomicrobiales</taxon>
        <taxon>Rhizobiaceae</taxon>
        <taxon>Metarhizobium</taxon>
    </lineage>
</organism>
<comment type="similarity">
    <text evidence="7">Belongs to the binding-protein-dependent transport system permease family.</text>
</comment>
<feature type="transmembrane region" description="Helical" evidence="7">
    <location>
        <begin position="12"/>
        <end position="30"/>
    </location>
</feature>
<gene>
    <name evidence="9" type="ORF">DEM27_18245</name>
</gene>
<name>A0A2U2DNL2_9HYPH</name>
<feature type="transmembrane region" description="Helical" evidence="7">
    <location>
        <begin position="234"/>
        <end position="260"/>
    </location>
</feature>
<protein>
    <submittedName>
        <fullName evidence="9">Peptide ABC transporter permease</fullName>
    </submittedName>
</protein>
<comment type="subcellular location">
    <subcellularLocation>
        <location evidence="1 7">Cell membrane</location>
        <topology evidence="1 7">Multi-pass membrane protein</topology>
    </subcellularLocation>
</comment>
<accession>A0A2U2DNL2</accession>
<dbReference type="Gene3D" id="1.10.3720.10">
    <property type="entry name" value="MetI-like"/>
    <property type="match status" value="1"/>
</dbReference>
<dbReference type="RefSeq" id="WP_109459680.1">
    <property type="nucleotide sequence ID" value="NZ_QFBC01000008.1"/>
</dbReference>
<evidence type="ECO:0000256" key="6">
    <source>
        <dbReference type="ARBA" id="ARBA00023136"/>
    </source>
</evidence>
<reference evidence="9 10" key="1">
    <citation type="submission" date="2018-05" db="EMBL/GenBank/DDBJ databases">
        <title>The draft genome of strain NS-104.</title>
        <authorList>
            <person name="Hang P."/>
            <person name="Jiang J."/>
        </authorList>
    </citation>
    <scope>NUCLEOTIDE SEQUENCE [LARGE SCALE GENOMIC DNA]</scope>
    <source>
        <strain evidence="9 10">NS-104</strain>
    </source>
</reference>
<evidence type="ECO:0000313" key="9">
    <source>
        <dbReference type="EMBL" id="PWE54880.1"/>
    </source>
</evidence>
<feature type="transmembrane region" description="Helical" evidence="7">
    <location>
        <begin position="179"/>
        <end position="199"/>
    </location>
</feature>
<dbReference type="OrthoDB" id="9807402at2"/>
<evidence type="ECO:0000256" key="4">
    <source>
        <dbReference type="ARBA" id="ARBA00022692"/>
    </source>
</evidence>
<evidence type="ECO:0000256" key="1">
    <source>
        <dbReference type="ARBA" id="ARBA00004651"/>
    </source>
</evidence>
<evidence type="ECO:0000256" key="5">
    <source>
        <dbReference type="ARBA" id="ARBA00022989"/>
    </source>
</evidence>
<keyword evidence="2 7" id="KW-0813">Transport</keyword>
<evidence type="ECO:0000256" key="3">
    <source>
        <dbReference type="ARBA" id="ARBA00022475"/>
    </source>
</evidence>
<dbReference type="PROSITE" id="PS50928">
    <property type="entry name" value="ABC_TM1"/>
    <property type="match status" value="1"/>
</dbReference>
<dbReference type="Proteomes" id="UP000245252">
    <property type="component" value="Unassembled WGS sequence"/>
</dbReference>
<dbReference type="InterPro" id="IPR035906">
    <property type="entry name" value="MetI-like_sf"/>
</dbReference>